<name>A0ABU5CH88_9BACI</name>
<dbReference type="Proteomes" id="UP001228376">
    <property type="component" value="Unassembled WGS sequence"/>
</dbReference>
<comment type="caution">
    <text evidence="2">The sequence shown here is derived from an EMBL/GenBank/DDBJ whole genome shotgun (WGS) entry which is preliminary data.</text>
</comment>
<feature type="coiled-coil region" evidence="1">
    <location>
        <begin position="90"/>
        <end position="117"/>
    </location>
</feature>
<keyword evidence="3" id="KW-1185">Reference proteome</keyword>
<protein>
    <submittedName>
        <fullName evidence="2">Uncharacterized protein</fullName>
    </submittedName>
</protein>
<evidence type="ECO:0000313" key="3">
    <source>
        <dbReference type="Proteomes" id="UP001228376"/>
    </source>
</evidence>
<keyword evidence="1" id="KW-0175">Coiled coil</keyword>
<dbReference type="RefSeq" id="WP_306065121.1">
    <property type="nucleotide sequence ID" value="NZ_JAROCA020000001.1"/>
</dbReference>
<evidence type="ECO:0000313" key="2">
    <source>
        <dbReference type="EMBL" id="MDY0405661.1"/>
    </source>
</evidence>
<proteinExistence type="predicted"/>
<organism evidence="2 3">
    <name type="scientific">Tigheibacillus jepli</name>
    <dbReference type="NCBI Taxonomy" id="3035914"/>
    <lineage>
        <taxon>Bacteria</taxon>
        <taxon>Bacillati</taxon>
        <taxon>Bacillota</taxon>
        <taxon>Bacilli</taxon>
        <taxon>Bacillales</taxon>
        <taxon>Bacillaceae</taxon>
        <taxon>Tigheibacillus</taxon>
    </lineage>
</organism>
<accession>A0ABU5CH88</accession>
<sequence>MKKQTVSERFAQQHLQLQNQHSQPAGMNQLQQIFSQTKQAISQAQQTANQVQAANPEQKELHQLTQQLNFAMSHLQQLNKYYHASVMGLDKSSKQQLLQLQNELKQAEHTLQFLQSYADANATN</sequence>
<gene>
    <name evidence="2" type="ORF">P5G51_009870</name>
</gene>
<dbReference type="EMBL" id="JAROCA020000001">
    <property type="protein sequence ID" value="MDY0405661.1"/>
    <property type="molecule type" value="Genomic_DNA"/>
</dbReference>
<reference evidence="2 3" key="1">
    <citation type="submission" date="2023-10" db="EMBL/GenBank/DDBJ databases">
        <title>179-bfca-hs.</title>
        <authorList>
            <person name="Miliotis G."/>
            <person name="Sengupta P."/>
            <person name="Hameed A."/>
            <person name="Chuvochina M."/>
            <person name="Mcdonagh F."/>
            <person name="Simpson A.C."/>
            <person name="Singh N.K."/>
            <person name="Rekha P.D."/>
            <person name="Raman K."/>
            <person name="Hugenholtz P."/>
            <person name="Venkateswaran K."/>
        </authorList>
    </citation>
    <scope>NUCLEOTIDE SEQUENCE [LARGE SCALE GENOMIC DNA]</scope>
    <source>
        <strain evidence="2 3">179-BFC-A-HS</strain>
    </source>
</reference>
<evidence type="ECO:0000256" key="1">
    <source>
        <dbReference type="SAM" id="Coils"/>
    </source>
</evidence>